<reference evidence="1" key="2">
    <citation type="submission" date="2020-09" db="EMBL/GenBank/DDBJ databases">
        <authorList>
            <person name="Sun Q."/>
            <person name="Zhou Y."/>
        </authorList>
    </citation>
    <scope>NUCLEOTIDE SEQUENCE</scope>
    <source>
        <strain evidence="1">CGMCC 1.12751</strain>
    </source>
</reference>
<dbReference type="EMBL" id="BMFQ01000001">
    <property type="protein sequence ID" value="GGG35587.1"/>
    <property type="molecule type" value="Genomic_DNA"/>
</dbReference>
<sequence length="602" mass="67786">MSLPKSLHTFHIPVMGLAYTIDSPIRVAQYGISSVISIIDDELMEKMNAFYSKKFDLPYQEISKKAQDYRAERITSYLNLVDTIVKEKFAKFKTELSESKVALENYIATLPSKSTIKEGLFTVLNEGTLFKESIKNYLETHLKAGDIDVNIMTKVDKDNFIKGEQLPVEFNDAHASLRGFANSNLSSSVVLSAGMNPRLYSYFENFSDFFPDNQGDLKKKIILKVSDYRSATIQGKFLAKKGLWVSEYRIESGLNCGGHAFATEGFLLGPILEEFKNKKAELIQETHDVFVKGLSAKELAVPEQPLDLKITVQGGVGTANEHEFLLDNYQVDSVGWGTPFLLVPEATSVDKKTRDLLAKAQETDLYLSGISPLGVPFNTIKGTTNEFFKQKRIDDDKAGSSCPKKYLALSKEFGPEGICTASKKYQDVKLQELEEKRDEVASNMYENAKAKITEKACLCVGLSNASYLENDIQIKGQEQGVVICPGPNMAYFDKEVSLSTMIQHIYGKTSVLSKVERPNMFVKELKMYVEYLKNEIATISEEVTSKQIKKWEAFKSNLFDGISYYQDLFLTTISSENSIIQKELQFYKKELKAIRIPNLELV</sequence>
<dbReference type="RefSeq" id="WP_188461361.1">
    <property type="nucleotide sequence ID" value="NZ_BMFQ01000001.1"/>
</dbReference>
<reference evidence="1" key="1">
    <citation type="journal article" date="2014" name="Int. J. Syst. Evol. Microbiol.">
        <title>Complete genome sequence of Corynebacterium casei LMG S-19264T (=DSM 44701T), isolated from a smear-ripened cheese.</title>
        <authorList>
            <consortium name="US DOE Joint Genome Institute (JGI-PGF)"/>
            <person name="Walter F."/>
            <person name="Albersmeier A."/>
            <person name="Kalinowski J."/>
            <person name="Ruckert C."/>
        </authorList>
    </citation>
    <scope>NUCLEOTIDE SEQUENCE</scope>
    <source>
        <strain evidence="1">CGMCC 1.12751</strain>
    </source>
</reference>
<accession>A0A917GBG5</accession>
<comment type="caution">
    <text evidence="1">The sequence shown here is derived from an EMBL/GenBank/DDBJ whole genome shotgun (WGS) entry which is preliminary data.</text>
</comment>
<organism evidence="1 2">
    <name type="scientific">Bizionia arctica</name>
    <dbReference type="NCBI Taxonomy" id="1495645"/>
    <lineage>
        <taxon>Bacteria</taxon>
        <taxon>Pseudomonadati</taxon>
        <taxon>Bacteroidota</taxon>
        <taxon>Flavobacteriia</taxon>
        <taxon>Flavobacteriales</taxon>
        <taxon>Flavobacteriaceae</taxon>
        <taxon>Bizionia</taxon>
    </lineage>
</organism>
<dbReference type="AlphaFoldDB" id="A0A917GBG5"/>
<proteinExistence type="predicted"/>
<evidence type="ECO:0000313" key="2">
    <source>
        <dbReference type="Proteomes" id="UP000625976"/>
    </source>
</evidence>
<evidence type="ECO:0000313" key="1">
    <source>
        <dbReference type="EMBL" id="GGG35587.1"/>
    </source>
</evidence>
<name>A0A917GBG5_9FLAO</name>
<protein>
    <submittedName>
        <fullName evidence="1">Uncharacterized protein</fullName>
    </submittedName>
</protein>
<gene>
    <name evidence="1" type="ORF">GCM10010976_04090</name>
</gene>
<dbReference type="Proteomes" id="UP000625976">
    <property type="component" value="Unassembled WGS sequence"/>
</dbReference>
<keyword evidence="2" id="KW-1185">Reference proteome</keyword>